<accession>A0A6J8BE67</accession>
<gene>
    <name evidence="1" type="ORF">MCOR_17412</name>
</gene>
<evidence type="ECO:0000313" key="1">
    <source>
        <dbReference type="EMBL" id="CAC5381560.1"/>
    </source>
</evidence>
<sequence>MDILDLYELPTIIQLQGNVPKKEQWKRTIKLKVDKFCKDKTLTESERKSSLKFMNTENFEINKHHKVWKVKHLPRFELRKAIIKTRMITGTYILQADKHKFTPYTVEPICQLCKTNNEDITHFLTTCPILSTTREKYFLDIRKEITDKITPAKLNCTFMNKTAIVQLLIDCSKYKELFDNCEKFMENIENKTRNMLLEMHIERLKMKIMDNK</sequence>
<dbReference type="AlphaFoldDB" id="A0A6J8BE67"/>
<reference evidence="1 2" key="1">
    <citation type="submission" date="2020-06" db="EMBL/GenBank/DDBJ databases">
        <authorList>
            <person name="Li R."/>
            <person name="Bekaert M."/>
        </authorList>
    </citation>
    <scope>NUCLEOTIDE SEQUENCE [LARGE SCALE GENOMIC DNA]</scope>
    <source>
        <strain evidence="2">wild</strain>
    </source>
</reference>
<protein>
    <recommendedName>
        <fullName evidence="3">Reverse transcriptase zinc-binding domain-containing protein</fullName>
    </recommendedName>
</protein>
<dbReference type="OrthoDB" id="6087543at2759"/>
<keyword evidence="2" id="KW-1185">Reference proteome</keyword>
<evidence type="ECO:0008006" key="3">
    <source>
        <dbReference type="Google" id="ProtNLM"/>
    </source>
</evidence>
<dbReference type="EMBL" id="CACVKT020003070">
    <property type="protein sequence ID" value="CAC5381560.1"/>
    <property type="molecule type" value="Genomic_DNA"/>
</dbReference>
<evidence type="ECO:0000313" key="2">
    <source>
        <dbReference type="Proteomes" id="UP000507470"/>
    </source>
</evidence>
<organism evidence="1 2">
    <name type="scientific">Mytilus coruscus</name>
    <name type="common">Sea mussel</name>
    <dbReference type="NCBI Taxonomy" id="42192"/>
    <lineage>
        <taxon>Eukaryota</taxon>
        <taxon>Metazoa</taxon>
        <taxon>Spiralia</taxon>
        <taxon>Lophotrochozoa</taxon>
        <taxon>Mollusca</taxon>
        <taxon>Bivalvia</taxon>
        <taxon>Autobranchia</taxon>
        <taxon>Pteriomorphia</taxon>
        <taxon>Mytilida</taxon>
        <taxon>Mytiloidea</taxon>
        <taxon>Mytilidae</taxon>
        <taxon>Mytilinae</taxon>
        <taxon>Mytilus</taxon>
    </lineage>
</organism>
<name>A0A6J8BE67_MYTCO</name>
<proteinExistence type="predicted"/>
<dbReference type="Proteomes" id="UP000507470">
    <property type="component" value="Unassembled WGS sequence"/>
</dbReference>